<organism evidence="1 2">
    <name type="scientific">Xaviernesmea oryzae</name>
    <dbReference type="NCBI Taxonomy" id="464029"/>
    <lineage>
        <taxon>Bacteria</taxon>
        <taxon>Pseudomonadati</taxon>
        <taxon>Pseudomonadota</taxon>
        <taxon>Alphaproteobacteria</taxon>
        <taxon>Hyphomicrobiales</taxon>
        <taxon>Rhizobiaceae</taxon>
        <taxon>Rhizobium/Agrobacterium group</taxon>
        <taxon>Xaviernesmea</taxon>
    </lineage>
</organism>
<sequence>MLNMAVGAAGGTVVGRIAGTAAKGTLNNKDVQKDAATADKRAQMGLNTDGKDFAAQYSANGDTYAVSGVKSVQGKTVEISEFSVQKVGEDTSVNVAATSQIRSQMAQQFATEGFDRLTITATRVSGANPDRLMSMTMDLSRYK</sequence>
<name>A0A1Q9AW06_9HYPH</name>
<dbReference type="Proteomes" id="UP000186364">
    <property type="component" value="Unassembled WGS sequence"/>
</dbReference>
<evidence type="ECO:0000313" key="1">
    <source>
        <dbReference type="EMBL" id="OLP59615.1"/>
    </source>
</evidence>
<comment type="caution">
    <text evidence="1">The sequence shown here is derived from an EMBL/GenBank/DDBJ whole genome shotgun (WGS) entry which is preliminary data.</text>
</comment>
<dbReference type="AlphaFoldDB" id="A0A1Q9AW06"/>
<evidence type="ECO:0000313" key="2">
    <source>
        <dbReference type="Proteomes" id="UP000186364"/>
    </source>
</evidence>
<keyword evidence="2" id="KW-1185">Reference proteome</keyword>
<protein>
    <submittedName>
        <fullName evidence="1">Uncharacterized protein</fullName>
    </submittedName>
</protein>
<gene>
    <name evidence="1" type="ORF">BJF93_11065</name>
</gene>
<reference evidence="1 2" key="1">
    <citation type="submission" date="2016-09" db="EMBL/GenBank/DDBJ databases">
        <title>Rhizobium sp. nov., a novel species isolated from the rice rhizosphere.</title>
        <authorList>
            <person name="Zhao J."/>
            <person name="Zhang X."/>
        </authorList>
    </citation>
    <scope>NUCLEOTIDE SEQUENCE [LARGE SCALE GENOMIC DNA]</scope>
    <source>
        <strain evidence="1 2">1.7048</strain>
    </source>
</reference>
<dbReference type="EMBL" id="MKIP01000050">
    <property type="protein sequence ID" value="OLP59615.1"/>
    <property type="molecule type" value="Genomic_DNA"/>
</dbReference>
<proteinExistence type="predicted"/>
<accession>A0A1Q9AW06</accession>